<feature type="chain" id="PRO_5045768533" evidence="1">
    <location>
        <begin position="36"/>
        <end position="278"/>
    </location>
</feature>
<keyword evidence="1" id="KW-0732">Signal</keyword>
<comment type="caution">
    <text evidence="3">The sequence shown here is derived from an EMBL/GenBank/DDBJ whole genome shotgun (WGS) entry which is preliminary data.</text>
</comment>
<proteinExistence type="predicted"/>
<keyword evidence="4" id="KW-1185">Reference proteome</keyword>
<evidence type="ECO:0000313" key="3">
    <source>
        <dbReference type="EMBL" id="MEY9319440.1"/>
    </source>
</evidence>
<evidence type="ECO:0000256" key="1">
    <source>
        <dbReference type="SAM" id="SignalP"/>
    </source>
</evidence>
<dbReference type="PANTHER" id="PTHR37017">
    <property type="entry name" value="AB HYDROLASE-1 DOMAIN-CONTAINING PROTEIN-RELATED"/>
    <property type="match status" value="1"/>
</dbReference>
<evidence type="ECO:0000313" key="4">
    <source>
        <dbReference type="Proteomes" id="UP001565471"/>
    </source>
</evidence>
<gene>
    <name evidence="3" type="ORF">ABIF29_006239</name>
</gene>
<feature type="domain" description="AB hydrolase-1" evidence="2">
    <location>
        <begin position="57"/>
        <end position="268"/>
    </location>
</feature>
<protein>
    <submittedName>
        <fullName evidence="3">Pimeloyl-ACP methyl ester carboxylesterase</fullName>
    </submittedName>
</protein>
<dbReference type="EMBL" id="JBGBZA010000002">
    <property type="protein sequence ID" value="MEY9319440.1"/>
    <property type="molecule type" value="Genomic_DNA"/>
</dbReference>
<dbReference type="RefSeq" id="WP_334453527.1">
    <property type="nucleotide sequence ID" value="NZ_JALJZB010000001.1"/>
</dbReference>
<sequence>MTRKTDIERRAVLRTLATASGAALTSAVLSRQAGAASDAAKTQKAAATNKMKGRATIILAHGAWADGSSWSAVIRPLQSMGLTVIAAPLPLNTFNDDVAALDRAIERTEGPVILAAHAYAGAVISASASERVKSLVFIAALAPDEGETVGDVFYRLPAHPDTAKLAPDANGLIWMAERDFGKAFAQHAAPAETHLLYATQRPIDVACIKQPVPKPGWKTRPSWFLIAEEDRMINPQTQHFMANRMKAHITSLQVDHVPLVTSPDDVVEIIRQSVEALG</sequence>
<organism evidence="3 4">
    <name type="scientific">Bradyrhizobium elkanii</name>
    <dbReference type="NCBI Taxonomy" id="29448"/>
    <lineage>
        <taxon>Bacteria</taxon>
        <taxon>Pseudomonadati</taxon>
        <taxon>Pseudomonadota</taxon>
        <taxon>Alphaproteobacteria</taxon>
        <taxon>Hyphomicrobiales</taxon>
        <taxon>Nitrobacteraceae</taxon>
        <taxon>Bradyrhizobium</taxon>
    </lineage>
</organism>
<dbReference type="InterPro" id="IPR052897">
    <property type="entry name" value="Sec-Metab_Biosynth_Hydrolase"/>
</dbReference>
<dbReference type="PROSITE" id="PS51318">
    <property type="entry name" value="TAT"/>
    <property type="match status" value="1"/>
</dbReference>
<dbReference type="InterPro" id="IPR029058">
    <property type="entry name" value="AB_hydrolase_fold"/>
</dbReference>
<name>A0ABV4F8Z1_BRAEL</name>
<dbReference type="PANTHER" id="PTHR37017:SF11">
    <property type="entry name" value="ESTERASE_LIPASE_THIOESTERASE DOMAIN-CONTAINING PROTEIN"/>
    <property type="match status" value="1"/>
</dbReference>
<feature type="signal peptide" evidence="1">
    <location>
        <begin position="1"/>
        <end position="35"/>
    </location>
</feature>
<dbReference type="InterPro" id="IPR006311">
    <property type="entry name" value="TAT_signal"/>
</dbReference>
<reference evidence="3 4" key="1">
    <citation type="submission" date="2024-07" db="EMBL/GenBank/DDBJ databases">
        <title>Genomic Encyclopedia of Type Strains, Phase V (KMG-V): Genome sequencing to study the core and pangenomes of soil and plant-associated prokaryotes.</title>
        <authorList>
            <person name="Whitman W."/>
        </authorList>
    </citation>
    <scope>NUCLEOTIDE SEQUENCE [LARGE SCALE GENOMIC DNA]</scope>
    <source>
        <strain evidence="3 4">USDA 415</strain>
    </source>
</reference>
<evidence type="ECO:0000259" key="2">
    <source>
        <dbReference type="Pfam" id="PF12697"/>
    </source>
</evidence>
<dbReference type="Pfam" id="PF12697">
    <property type="entry name" value="Abhydrolase_6"/>
    <property type="match status" value="1"/>
</dbReference>
<dbReference type="SUPFAM" id="SSF53474">
    <property type="entry name" value="alpha/beta-Hydrolases"/>
    <property type="match status" value="1"/>
</dbReference>
<dbReference type="Gene3D" id="3.40.50.1820">
    <property type="entry name" value="alpha/beta hydrolase"/>
    <property type="match status" value="1"/>
</dbReference>
<accession>A0ABV4F8Z1</accession>
<dbReference type="InterPro" id="IPR000073">
    <property type="entry name" value="AB_hydrolase_1"/>
</dbReference>
<dbReference type="Proteomes" id="UP001565471">
    <property type="component" value="Unassembled WGS sequence"/>
</dbReference>